<dbReference type="Proteomes" id="UP000192783">
    <property type="component" value="Unassembled WGS sequence"/>
</dbReference>
<proteinExistence type="predicted"/>
<name>A0A1W1XAN1_9BACT</name>
<accession>A0A1W1XAN1</accession>
<keyword evidence="2" id="KW-1185">Reference proteome</keyword>
<protein>
    <submittedName>
        <fullName evidence="1">Uncharacterized protein</fullName>
    </submittedName>
</protein>
<dbReference type="AlphaFoldDB" id="A0A1W1XAN1"/>
<reference evidence="1 2" key="1">
    <citation type="submission" date="2017-04" db="EMBL/GenBank/DDBJ databases">
        <authorList>
            <person name="Afonso C.L."/>
            <person name="Miller P.J."/>
            <person name="Scott M.A."/>
            <person name="Spackman E."/>
            <person name="Goraichik I."/>
            <person name="Dimitrov K.M."/>
            <person name="Suarez D.L."/>
            <person name="Swayne D.E."/>
        </authorList>
    </citation>
    <scope>NUCLEOTIDE SEQUENCE [LARGE SCALE GENOMIC DNA]</scope>
    <source>
        <strain evidence="1 2">DSM 13146</strain>
    </source>
</reference>
<evidence type="ECO:0000313" key="2">
    <source>
        <dbReference type="Proteomes" id="UP000192783"/>
    </source>
</evidence>
<gene>
    <name evidence="1" type="ORF">SAMN02746041_00953</name>
</gene>
<organism evidence="1 2">
    <name type="scientific">Desulfacinum hydrothermale DSM 13146</name>
    <dbReference type="NCBI Taxonomy" id="1121390"/>
    <lineage>
        <taxon>Bacteria</taxon>
        <taxon>Pseudomonadati</taxon>
        <taxon>Thermodesulfobacteriota</taxon>
        <taxon>Syntrophobacteria</taxon>
        <taxon>Syntrophobacterales</taxon>
        <taxon>Syntrophobacteraceae</taxon>
        <taxon>Desulfacinum</taxon>
    </lineage>
</organism>
<evidence type="ECO:0000313" key="1">
    <source>
        <dbReference type="EMBL" id="SMC20581.1"/>
    </source>
</evidence>
<dbReference type="EMBL" id="FWXF01000003">
    <property type="protein sequence ID" value="SMC20581.1"/>
    <property type="molecule type" value="Genomic_DNA"/>
</dbReference>
<sequence>MVHWESANRISMISGDGQKLEALIFEDGVKISWNFQFSKRLFDPYFPDRGSTHNDKVIGICDSVSFGIG</sequence>